<name>A0AAD9JQ48_9ANNE</name>
<feature type="region of interest" description="Disordered" evidence="1">
    <location>
        <begin position="319"/>
        <end position="343"/>
    </location>
</feature>
<evidence type="ECO:0000313" key="2">
    <source>
        <dbReference type="EMBL" id="KAK2157324.1"/>
    </source>
</evidence>
<accession>A0AAD9JQ48</accession>
<reference evidence="2" key="1">
    <citation type="journal article" date="2023" name="Mol. Biol. Evol.">
        <title>Third-Generation Sequencing Reveals the Adaptive Role of the Epigenome in Three Deep-Sea Polychaetes.</title>
        <authorList>
            <person name="Perez M."/>
            <person name="Aroh O."/>
            <person name="Sun Y."/>
            <person name="Lan Y."/>
            <person name="Juniper S.K."/>
            <person name="Young C.R."/>
            <person name="Angers B."/>
            <person name="Qian P.Y."/>
        </authorList>
    </citation>
    <scope>NUCLEOTIDE SEQUENCE</scope>
    <source>
        <strain evidence="2">P08H-3</strain>
    </source>
</reference>
<comment type="caution">
    <text evidence="2">The sequence shown here is derived from an EMBL/GenBank/DDBJ whole genome shotgun (WGS) entry which is preliminary data.</text>
</comment>
<organism evidence="2 3">
    <name type="scientific">Paralvinella palmiformis</name>
    <dbReference type="NCBI Taxonomy" id="53620"/>
    <lineage>
        <taxon>Eukaryota</taxon>
        <taxon>Metazoa</taxon>
        <taxon>Spiralia</taxon>
        <taxon>Lophotrochozoa</taxon>
        <taxon>Annelida</taxon>
        <taxon>Polychaeta</taxon>
        <taxon>Sedentaria</taxon>
        <taxon>Canalipalpata</taxon>
        <taxon>Terebellida</taxon>
        <taxon>Terebelliformia</taxon>
        <taxon>Alvinellidae</taxon>
        <taxon>Paralvinella</taxon>
    </lineage>
</organism>
<gene>
    <name evidence="2" type="ORF">LSH36_193g03030</name>
</gene>
<dbReference type="AlphaFoldDB" id="A0AAD9JQ48"/>
<protein>
    <submittedName>
        <fullName evidence="2">Uncharacterized protein</fullName>
    </submittedName>
</protein>
<sequence>MDDCLKRTLHFFRKYLLRLDKGKQFDICRWHMYLYTPSSLSDPWGVYCSQEPLSKQPVTVQTDAVWGRGHSLAWRTFTVLRSNTEEFYREDVKIITSSTYNNERMTIVCFHYDANCPTYFLQDLASCSTNYLWNQMLAFDKENDLVAKGSIEKVKNSCSAYRNYRKCIRHPRKACKKGTGEVFNYNINLRKYAMKMNYICRNDHKKEYLDSLSCYQEVLQNETLQECNFVYKDLKPWLKSVSAFQFFCKVTSKETLTMKRHLNTLRGCYHRVFESQCGESAGSLMNNLIALAFQDPAYLRYSYHPDCRLHRKRSRLKVSRKATRPDVRAGPSTSPSDAGIKKISVSTSRSASRKCDMSLFMAMCLWILSVQLS</sequence>
<keyword evidence="3" id="KW-1185">Reference proteome</keyword>
<dbReference type="Proteomes" id="UP001208570">
    <property type="component" value="Unassembled WGS sequence"/>
</dbReference>
<evidence type="ECO:0000256" key="1">
    <source>
        <dbReference type="SAM" id="MobiDB-lite"/>
    </source>
</evidence>
<dbReference type="EMBL" id="JAODUP010000193">
    <property type="protein sequence ID" value="KAK2157324.1"/>
    <property type="molecule type" value="Genomic_DNA"/>
</dbReference>
<proteinExistence type="predicted"/>
<evidence type="ECO:0000313" key="3">
    <source>
        <dbReference type="Proteomes" id="UP001208570"/>
    </source>
</evidence>